<reference evidence="11" key="1">
    <citation type="submission" date="2016-06" db="EMBL/GenBank/DDBJ databases">
        <title>Complete genome sequence of Actinoalloteichus fjordicus DSM 46855 (=ADI127-17), type strain of the new species Actinoalloteichus fjordicus.</title>
        <authorList>
            <person name="Ruckert C."/>
            <person name="Nouioui I."/>
            <person name="Willmese J."/>
            <person name="van Wezel G."/>
            <person name="Klenk H.-P."/>
            <person name="Kalinowski J."/>
            <person name="Zotchev S.B."/>
        </authorList>
    </citation>
    <scope>NUCLEOTIDE SEQUENCE [LARGE SCALE GENOMIC DNA]</scope>
    <source>
        <strain evidence="11">ADI127-7</strain>
    </source>
</reference>
<organism evidence="10 11">
    <name type="scientific">Actinoalloteichus fjordicus</name>
    <dbReference type="NCBI Taxonomy" id="1612552"/>
    <lineage>
        <taxon>Bacteria</taxon>
        <taxon>Bacillati</taxon>
        <taxon>Actinomycetota</taxon>
        <taxon>Actinomycetes</taxon>
        <taxon>Pseudonocardiales</taxon>
        <taxon>Pseudonocardiaceae</taxon>
        <taxon>Actinoalloteichus</taxon>
    </lineage>
</organism>
<keyword evidence="3" id="KW-1003">Cell membrane</keyword>
<feature type="transmembrane region" description="Helical" evidence="7">
    <location>
        <begin position="302"/>
        <end position="324"/>
    </location>
</feature>
<evidence type="ECO:0000256" key="8">
    <source>
        <dbReference type="SAM" id="MobiDB-lite"/>
    </source>
</evidence>
<feature type="transmembrane region" description="Helical" evidence="7">
    <location>
        <begin position="147"/>
        <end position="168"/>
    </location>
</feature>
<feature type="region of interest" description="Disordered" evidence="8">
    <location>
        <begin position="23"/>
        <end position="44"/>
    </location>
</feature>
<feature type="transmembrane region" description="Helical" evidence="7">
    <location>
        <begin position="114"/>
        <end position="135"/>
    </location>
</feature>
<proteinExistence type="inferred from homology"/>
<keyword evidence="4 7" id="KW-0812">Transmembrane</keyword>
<evidence type="ECO:0000313" key="11">
    <source>
        <dbReference type="Proteomes" id="UP000185511"/>
    </source>
</evidence>
<dbReference type="AlphaFoldDB" id="A0AAC9PUB1"/>
<dbReference type="GO" id="GO:0055085">
    <property type="term" value="P:transmembrane transport"/>
    <property type="evidence" value="ECO:0007669"/>
    <property type="project" value="InterPro"/>
</dbReference>
<comment type="similarity">
    <text evidence="7">Belongs to the binding-protein-dependent transport system permease family.</text>
</comment>
<protein>
    <submittedName>
        <fullName evidence="10">Permease component of ABC-type sugar transporter</fullName>
    </submittedName>
</protein>
<evidence type="ECO:0000256" key="2">
    <source>
        <dbReference type="ARBA" id="ARBA00022448"/>
    </source>
</evidence>
<dbReference type="SUPFAM" id="SSF161098">
    <property type="entry name" value="MetI-like"/>
    <property type="match status" value="1"/>
</dbReference>
<dbReference type="PANTHER" id="PTHR30193">
    <property type="entry name" value="ABC TRANSPORTER PERMEASE PROTEIN"/>
    <property type="match status" value="1"/>
</dbReference>
<accession>A0AAC9PUB1</accession>
<dbReference type="InterPro" id="IPR000515">
    <property type="entry name" value="MetI-like"/>
</dbReference>
<dbReference type="Pfam" id="PF00528">
    <property type="entry name" value="BPD_transp_1"/>
    <property type="match status" value="1"/>
</dbReference>
<evidence type="ECO:0000256" key="3">
    <source>
        <dbReference type="ARBA" id="ARBA00022475"/>
    </source>
</evidence>
<dbReference type="GO" id="GO:0005886">
    <property type="term" value="C:plasma membrane"/>
    <property type="evidence" value="ECO:0007669"/>
    <property type="project" value="UniProtKB-SubCell"/>
</dbReference>
<feature type="transmembrane region" description="Helical" evidence="7">
    <location>
        <begin position="50"/>
        <end position="77"/>
    </location>
</feature>
<dbReference type="KEGG" id="acad:UA74_23790"/>
<dbReference type="PANTHER" id="PTHR30193:SF1">
    <property type="entry name" value="ABC TRANSPORTER PERMEASE PROTEIN YESP-RELATED"/>
    <property type="match status" value="1"/>
</dbReference>
<evidence type="ECO:0000256" key="6">
    <source>
        <dbReference type="ARBA" id="ARBA00023136"/>
    </source>
</evidence>
<dbReference type="Gene3D" id="1.10.3720.10">
    <property type="entry name" value="MetI-like"/>
    <property type="match status" value="1"/>
</dbReference>
<dbReference type="InterPro" id="IPR035906">
    <property type="entry name" value="MetI-like_sf"/>
</dbReference>
<evidence type="ECO:0000313" key="10">
    <source>
        <dbReference type="EMBL" id="APU16776.1"/>
    </source>
</evidence>
<evidence type="ECO:0000256" key="7">
    <source>
        <dbReference type="RuleBase" id="RU363032"/>
    </source>
</evidence>
<keyword evidence="11" id="KW-1185">Reference proteome</keyword>
<keyword evidence="5 7" id="KW-1133">Transmembrane helix</keyword>
<dbReference type="SUPFAM" id="SSF160964">
    <property type="entry name" value="MalF N-terminal region-like"/>
    <property type="match status" value="1"/>
</dbReference>
<evidence type="ECO:0000256" key="4">
    <source>
        <dbReference type="ARBA" id="ARBA00022692"/>
    </source>
</evidence>
<dbReference type="InterPro" id="IPR051393">
    <property type="entry name" value="ABC_transporter_permease"/>
</dbReference>
<evidence type="ECO:0000256" key="1">
    <source>
        <dbReference type="ARBA" id="ARBA00004651"/>
    </source>
</evidence>
<feature type="transmembrane region" description="Helical" evidence="7">
    <location>
        <begin position="240"/>
        <end position="259"/>
    </location>
</feature>
<dbReference type="PROSITE" id="PS50928">
    <property type="entry name" value="ABC_TM1"/>
    <property type="match status" value="1"/>
</dbReference>
<feature type="transmembrane region" description="Helical" evidence="7">
    <location>
        <begin position="195"/>
        <end position="219"/>
    </location>
</feature>
<sequence length="338" mass="37010">MRVRPPENGRTPRIGKVMVAQQVNEVASPQPGRTGSGRARKGSKSKEQTGIAYLFLSPWIAGAVLLTIGPMVASLYLSFTDYNLFTAPEWVGLDNYIRLFTQDDRFMSSVGVTFQYVFLSAPLKLAAALGVALLLNRPRKGQGFYRSAFYAPSLLGASVGIALVWRSLFTDDGAVDSLLSSVGINTGGWINQPDYAMYVIVILAVWQFGAPMVIFLAGLKQIPQDLYDAAAVDGASTWKTFTSVTLPMLSPVIFFNLVMEIIQSFQSFTGAFVVSNGQGGPADSTLFYTLYLYQRGFQDFQMGYASAMAWLLLLTIALFTGLVFKTSGRWVFYAGEDK</sequence>
<gene>
    <name evidence="10" type="ORF">UA74_23790</name>
</gene>
<feature type="compositionally biased region" description="Polar residues" evidence="8">
    <location>
        <begin position="23"/>
        <end position="33"/>
    </location>
</feature>
<dbReference type="CDD" id="cd06261">
    <property type="entry name" value="TM_PBP2"/>
    <property type="match status" value="1"/>
</dbReference>
<feature type="domain" description="ABC transmembrane type-1" evidence="9">
    <location>
        <begin position="110"/>
        <end position="323"/>
    </location>
</feature>
<name>A0AAC9PUB1_9PSEU</name>
<keyword evidence="6 7" id="KW-0472">Membrane</keyword>
<dbReference type="Proteomes" id="UP000185511">
    <property type="component" value="Chromosome"/>
</dbReference>
<keyword evidence="2 7" id="KW-0813">Transport</keyword>
<comment type="subcellular location">
    <subcellularLocation>
        <location evidence="1 7">Cell membrane</location>
        <topology evidence="1 7">Multi-pass membrane protein</topology>
    </subcellularLocation>
</comment>
<dbReference type="EMBL" id="CP016076">
    <property type="protein sequence ID" value="APU16776.1"/>
    <property type="molecule type" value="Genomic_DNA"/>
</dbReference>
<evidence type="ECO:0000259" key="9">
    <source>
        <dbReference type="PROSITE" id="PS50928"/>
    </source>
</evidence>
<evidence type="ECO:0000256" key="5">
    <source>
        <dbReference type="ARBA" id="ARBA00022989"/>
    </source>
</evidence>
<keyword evidence="10" id="KW-0762">Sugar transport</keyword>